<dbReference type="Gene3D" id="3.40.50.1110">
    <property type="entry name" value="SGNH hydrolase"/>
    <property type="match status" value="1"/>
</dbReference>
<dbReference type="STRING" id="1026882.MAMP_00559"/>
<dbReference type="CDD" id="cd01822">
    <property type="entry name" value="Lysophospholipase_L1_like"/>
    <property type="match status" value="1"/>
</dbReference>
<gene>
    <name evidence="3" type="ORF">MAMP_00559</name>
</gene>
<dbReference type="InterPro" id="IPR051532">
    <property type="entry name" value="Ester_Hydrolysis_Enzymes"/>
</dbReference>
<comment type="caution">
    <text evidence="3">The sequence shown here is derived from an EMBL/GenBank/DDBJ whole genome shotgun (WGS) entry which is preliminary data.</text>
</comment>
<dbReference type="GO" id="GO:0004622">
    <property type="term" value="F:phosphatidylcholine lysophospholipase activity"/>
    <property type="evidence" value="ECO:0007669"/>
    <property type="project" value="TreeGrafter"/>
</dbReference>
<dbReference type="PANTHER" id="PTHR30383">
    <property type="entry name" value="THIOESTERASE 1/PROTEASE 1/LYSOPHOSPHOLIPASE L1"/>
    <property type="match status" value="1"/>
</dbReference>
<dbReference type="AlphaFoldDB" id="F5T2J8"/>
<organism evidence="3 4">
    <name type="scientific">Methylophaga aminisulfidivorans MP</name>
    <dbReference type="NCBI Taxonomy" id="1026882"/>
    <lineage>
        <taxon>Bacteria</taxon>
        <taxon>Pseudomonadati</taxon>
        <taxon>Pseudomonadota</taxon>
        <taxon>Gammaproteobacteria</taxon>
        <taxon>Thiotrichales</taxon>
        <taxon>Piscirickettsiaceae</taxon>
        <taxon>Methylophaga</taxon>
    </lineage>
</organism>
<evidence type="ECO:0000259" key="2">
    <source>
        <dbReference type="Pfam" id="PF13472"/>
    </source>
</evidence>
<dbReference type="PANTHER" id="PTHR30383:SF24">
    <property type="entry name" value="THIOESTERASE 1_PROTEASE 1_LYSOPHOSPHOLIPASE L1"/>
    <property type="match status" value="1"/>
</dbReference>
<evidence type="ECO:0000256" key="1">
    <source>
        <dbReference type="SAM" id="SignalP"/>
    </source>
</evidence>
<dbReference type="InterPro" id="IPR013830">
    <property type="entry name" value="SGNH_hydro"/>
</dbReference>
<evidence type="ECO:0000313" key="3">
    <source>
        <dbReference type="EMBL" id="EGL53190.1"/>
    </source>
</evidence>
<dbReference type="EMBL" id="AFIG01000003">
    <property type="protein sequence ID" value="EGL53190.1"/>
    <property type="molecule type" value="Genomic_DNA"/>
</dbReference>
<keyword evidence="4" id="KW-1185">Reference proteome</keyword>
<dbReference type="Proteomes" id="UP000003544">
    <property type="component" value="Unassembled WGS sequence"/>
</dbReference>
<proteinExistence type="predicted"/>
<dbReference type="InterPro" id="IPR036514">
    <property type="entry name" value="SGNH_hydro_sf"/>
</dbReference>
<protein>
    <submittedName>
        <fullName evidence="3">Lysophospholipase L1 and related esterase</fullName>
    </submittedName>
</protein>
<dbReference type="eggNOG" id="COG2755">
    <property type="taxonomic scope" value="Bacteria"/>
</dbReference>
<dbReference type="SUPFAM" id="SSF52266">
    <property type="entry name" value="SGNH hydrolase"/>
    <property type="match status" value="1"/>
</dbReference>
<keyword evidence="1" id="KW-0732">Signal</keyword>
<dbReference type="RefSeq" id="WP_007146440.1">
    <property type="nucleotide sequence ID" value="NZ_AFIG01000003.1"/>
</dbReference>
<evidence type="ECO:0000313" key="4">
    <source>
        <dbReference type="Proteomes" id="UP000003544"/>
    </source>
</evidence>
<sequence length="207" mass="23161">MFLKRQYWFVLLISLLMSNAVSASTLLVMGDSLSAAHNLRPELGWVSLLENQLSKSHPEITVVNASVSGETTQGGLARFKQLLSEHKPSWVIIELGANDALRGYPLTQTKNNLETMIEQAHQADAKVLLLGNQIPQNYGKRYTEMFFNLYKELAEEYQLAYVPFMLKGVALNKALMQADGLHPNKEGQPVVLQNIKPVLLPLLEESK</sequence>
<feature type="domain" description="SGNH hydrolase-type esterase" evidence="2">
    <location>
        <begin position="28"/>
        <end position="188"/>
    </location>
</feature>
<dbReference type="OrthoDB" id="9786188at2"/>
<dbReference type="Pfam" id="PF13472">
    <property type="entry name" value="Lipase_GDSL_2"/>
    <property type="match status" value="1"/>
</dbReference>
<feature type="chain" id="PRO_5003332963" evidence="1">
    <location>
        <begin position="24"/>
        <end position="207"/>
    </location>
</feature>
<name>F5T2J8_9GAMM</name>
<reference evidence="3 4" key="1">
    <citation type="journal article" date="2011" name="J. Bacteriol.">
        <title>Draft genome sequence of Methylophaga aminisulfidivorans MP T.</title>
        <authorList>
            <person name="Han G.H."/>
            <person name="Kim W."/>
            <person name="Chun J."/>
            <person name="Kim S.W."/>
        </authorList>
    </citation>
    <scope>NUCLEOTIDE SEQUENCE [LARGE SCALE GENOMIC DNA]</scope>
    <source>
        <strain evidence="4">MP(T)</strain>
    </source>
</reference>
<accession>F5T2J8</accession>
<feature type="signal peptide" evidence="1">
    <location>
        <begin position="1"/>
        <end position="23"/>
    </location>
</feature>